<name>A0A427ADW4_ENSVE</name>
<sequence length="76" mass="8769">MRAKTIAHERAKQVRVVPEVHQRIGPNEHLVAGVRRSLRDPLHHLVPVWVGQSFLLRLQLLLITCMLVVEGSYEDR</sequence>
<organism evidence="1 2">
    <name type="scientific">Ensete ventricosum</name>
    <name type="common">Abyssinian banana</name>
    <name type="synonym">Musa ensete</name>
    <dbReference type="NCBI Taxonomy" id="4639"/>
    <lineage>
        <taxon>Eukaryota</taxon>
        <taxon>Viridiplantae</taxon>
        <taxon>Streptophyta</taxon>
        <taxon>Embryophyta</taxon>
        <taxon>Tracheophyta</taxon>
        <taxon>Spermatophyta</taxon>
        <taxon>Magnoliopsida</taxon>
        <taxon>Liliopsida</taxon>
        <taxon>Zingiberales</taxon>
        <taxon>Musaceae</taxon>
        <taxon>Ensete</taxon>
    </lineage>
</organism>
<reference evidence="1 2" key="1">
    <citation type="journal article" date="2014" name="Agronomy (Basel)">
        <title>A Draft Genome Sequence for Ensete ventricosum, the Drought-Tolerant Tree Against Hunger.</title>
        <authorList>
            <person name="Harrison J."/>
            <person name="Moore K.A."/>
            <person name="Paszkiewicz K."/>
            <person name="Jones T."/>
            <person name="Grant M."/>
            <person name="Ambacheew D."/>
            <person name="Muzemil S."/>
            <person name="Studholme D.J."/>
        </authorList>
    </citation>
    <scope>NUCLEOTIDE SEQUENCE [LARGE SCALE GENOMIC DNA]</scope>
</reference>
<dbReference type="EMBL" id="AMZH03002789">
    <property type="protein sequence ID" value="RRT74376.1"/>
    <property type="molecule type" value="Genomic_DNA"/>
</dbReference>
<proteinExistence type="predicted"/>
<accession>A0A427ADW4</accession>
<gene>
    <name evidence="1" type="ORF">B296_00032394</name>
</gene>
<dbReference type="Proteomes" id="UP000287651">
    <property type="component" value="Unassembled WGS sequence"/>
</dbReference>
<evidence type="ECO:0000313" key="2">
    <source>
        <dbReference type="Proteomes" id="UP000287651"/>
    </source>
</evidence>
<protein>
    <submittedName>
        <fullName evidence="1">Uncharacterized protein</fullName>
    </submittedName>
</protein>
<comment type="caution">
    <text evidence="1">The sequence shown here is derived from an EMBL/GenBank/DDBJ whole genome shotgun (WGS) entry which is preliminary data.</text>
</comment>
<evidence type="ECO:0000313" key="1">
    <source>
        <dbReference type="EMBL" id="RRT74376.1"/>
    </source>
</evidence>
<dbReference type="AlphaFoldDB" id="A0A427ADW4"/>